<evidence type="ECO:0000256" key="8">
    <source>
        <dbReference type="ARBA" id="ARBA00022679"/>
    </source>
</evidence>
<dbReference type="Gene3D" id="3.90.1170.30">
    <property type="entry name" value="Pyrimidine nucleoside phosphorylase-like, C-terminal domain"/>
    <property type="match status" value="1"/>
</dbReference>
<dbReference type="InterPro" id="IPR013102">
    <property type="entry name" value="PYNP_C"/>
</dbReference>
<dbReference type="InterPro" id="IPR000053">
    <property type="entry name" value="Thymidine/pyrmidine_PPase"/>
</dbReference>
<dbReference type="PANTHER" id="PTHR10515:SF0">
    <property type="entry name" value="THYMIDINE PHOSPHORYLASE"/>
    <property type="match status" value="1"/>
</dbReference>
<evidence type="ECO:0000313" key="13">
    <source>
        <dbReference type="Proteomes" id="UP000515856"/>
    </source>
</evidence>
<dbReference type="GO" id="GO:0009032">
    <property type="term" value="F:thymidine phosphorylase activity"/>
    <property type="evidence" value="ECO:0007669"/>
    <property type="project" value="TreeGrafter"/>
</dbReference>
<dbReference type="PROSITE" id="PS00647">
    <property type="entry name" value="THYMID_PHOSPHORYLASE"/>
    <property type="match status" value="1"/>
</dbReference>
<evidence type="ECO:0000313" key="12">
    <source>
        <dbReference type="EMBL" id="QNM12056.1"/>
    </source>
</evidence>
<dbReference type="SUPFAM" id="SSF52418">
    <property type="entry name" value="Nucleoside phosphorylase/phosphoribosyltransferase catalytic domain"/>
    <property type="match status" value="1"/>
</dbReference>
<dbReference type="GO" id="GO:0006206">
    <property type="term" value="P:pyrimidine nucleobase metabolic process"/>
    <property type="evidence" value="ECO:0007669"/>
    <property type="project" value="InterPro"/>
</dbReference>
<feature type="domain" description="Pyrimidine nucleoside phosphorylase C-terminal" evidence="11">
    <location>
        <begin position="345"/>
        <end position="418"/>
    </location>
</feature>
<dbReference type="EMBL" id="CP060636">
    <property type="protein sequence ID" value="QNM12056.1"/>
    <property type="molecule type" value="Genomic_DNA"/>
</dbReference>
<dbReference type="InterPro" id="IPR036320">
    <property type="entry name" value="Glycosyl_Trfase_fam3_N_dom_sf"/>
</dbReference>
<reference evidence="12 13" key="1">
    <citation type="submission" date="2020-08" db="EMBL/GenBank/DDBJ databases">
        <authorList>
            <person name="Liu C."/>
            <person name="Sun Q."/>
        </authorList>
    </citation>
    <scope>NUCLEOTIDE SEQUENCE [LARGE SCALE GENOMIC DNA]</scope>
    <source>
        <strain evidence="12 13">NSJ-61</strain>
    </source>
</reference>
<dbReference type="Gene3D" id="1.20.970.10">
    <property type="entry name" value="Transferase, Pyrimidine Nucleoside Phosphorylase, Chain C"/>
    <property type="match status" value="1"/>
</dbReference>
<comment type="function">
    <text evidence="2">Catalyzes phosphorolysis of the pyrimidine nucleosides uridine, thymidine and 2'-deoxyuridine with the formation of the corresponding pyrimidine base and ribose-1-phosphate.</text>
</comment>
<dbReference type="SUPFAM" id="SSF47648">
    <property type="entry name" value="Nucleoside phosphorylase/phosphoribosyltransferase N-terminal domain"/>
    <property type="match status" value="1"/>
</dbReference>
<protein>
    <recommendedName>
        <fullName evidence="6">Pyrimidine-nucleoside phosphorylase</fullName>
        <ecNumber evidence="5">2.4.2.2</ecNumber>
    </recommendedName>
</protein>
<keyword evidence="13" id="KW-1185">Reference proteome</keyword>
<dbReference type="NCBIfam" id="TIGR02644">
    <property type="entry name" value="Y_phosphoryl"/>
    <property type="match status" value="1"/>
</dbReference>
<dbReference type="PANTHER" id="PTHR10515">
    <property type="entry name" value="THYMIDINE PHOSPHORYLASE"/>
    <property type="match status" value="1"/>
</dbReference>
<evidence type="ECO:0000256" key="1">
    <source>
        <dbReference type="ARBA" id="ARBA00001066"/>
    </source>
</evidence>
<dbReference type="InterPro" id="IPR036566">
    <property type="entry name" value="PYNP-like_C_sf"/>
</dbReference>
<comment type="catalytic activity">
    <reaction evidence="9">
        <text>uridine + phosphate = alpha-D-ribose 1-phosphate + uracil</text>
        <dbReference type="Rhea" id="RHEA:24388"/>
        <dbReference type="ChEBI" id="CHEBI:16704"/>
        <dbReference type="ChEBI" id="CHEBI:17568"/>
        <dbReference type="ChEBI" id="CHEBI:43474"/>
        <dbReference type="ChEBI" id="CHEBI:57720"/>
        <dbReference type="EC" id="2.4.2.2"/>
    </reaction>
</comment>
<dbReference type="InterPro" id="IPR017872">
    <property type="entry name" value="Pyrmidine_PPase_CS"/>
</dbReference>
<dbReference type="AlphaFoldDB" id="A0A7G9GMM4"/>
<dbReference type="SUPFAM" id="SSF54680">
    <property type="entry name" value="Pyrimidine nucleoside phosphorylase C-terminal domain"/>
    <property type="match status" value="1"/>
</dbReference>
<dbReference type="NCBIfam" id="NF004747">
    <property type="entry name" value="PRK06078.1"/>
    <property type="match status" value="1"/>
</dbReference>
<dbReference type="InterPro" id="IPR000312">
    <property type="entry name" value="Glycosyl_Trfase_fam3"/>
</dbReference>
<dbReference type="EC" id="2.4.2.2" evidence="5"/>
<evidence type="ECO:0000256" key="10">
    <source>
        <dbReference type="ARBA" id="ARBA00048525"/>
    </source>
</evidence>
<dbReference type="Pfam" id="PF00591">
    <property type="entry name" value="Glycos_transf_3"/>
    <property type="match status" value="1"/>
</dbReference>
<dbReference type="KEGG" id="ehn:H9Q80_17715"/>
<sequence>MRFVDIIEKKKENHPLSKGEIHEFITSYVQDKIPDYQVSALLMAICFNGMNEQETAWLTEEMLYSGEVMDLSDIAGIKCDKHSTGGVGDKTSLALAPMVAACGVKIAKMSGRGLGHTGGTLDKVESIKGFQINMDMESFKHQIDSIGLAIVGQSGNLVPADKKLYALRDVTATVNSIPLIASSIMSKKLACGADTILLDVKFGEGAFMQTKEDAEKLAKTMISIGKHFHKDVRAMISNMNEPLGNAIGNALEVKEAIATLKGEGPKDFYELCLKAGSIMLMQAKKVENETEARTMLETAVHNGSALQKLIDMVEAQHGDIQMIKHPETLPQAKEVLEIKSREEGYVEAVHALSLGTLAMQLGAGRQVKEDIIDPSVGIVLQKKDGDYVKKGDILAYVHINHTLPPHWLDDFYASYHFTKTPVEKHDLIYKVIKE</sequence>
<dbReference type="GO" id="GO:0006213">
    <property type="term" value="P:pyrimidine nucleoside metabolic process"/>
    <property type="evidence" value="ECO:0007669"/>
    <property type="project" value="InterPro"/>
</dbReference>
<accession>A0A7G9GMM4</accession>
<dbReference type="Pfam" id="PF02885">
    <property type="entry name" value="Glycos_trans_3N"/>
    <property type="match status" value="1"/>
</dbReference>
<evidence type="ECO:0000256" key="5">
    <source>
        <dbReference type="ARBA" id="ARBA00011889"/>
    </source>
</evidence>
<dbReference type="InterPro" id="IPR018090">
    <property type="entry name" value="Pyrmidine_PPas_bac/euk"/>
</dbReference>
<evidence type="ECO:0000259" key="11">
    <source>
        <dbReference type="SMART" id="SM00941"/>
    </source>
</evidence>
<comment type="similarity">
    <text evidence="3">Belongs to the thymidine/pyrimidine-nucleoside phosphorylase family.</text>
</comment>
<keyword evidence="8 12" id="KW-0808">Transferase</keyword>
<dbReference type="InterPro" id="IPR035902">
    <property type="entry name" value="Nuc_phospho_transferase"/>
</dbReference>
<evidence type="ECO:0000256" key="7">
    <source>
        <dbReference type="ARBA" id="ARBA00022676"/>
    </source>
</evidence>
<dbReference type="InterPro" id="IPR017459">
    <property type="entry name" value="Glycosyl_Trfase_fam3_N_dom"/>
</dbReference>
<dbReference type="FunFam" id="3.40.1030.10:FF:000003">
    <property type="entry name" value="Pyrimidine-nucleoside phosphorylase"/>
    <property type="match status" value="1"/>
</dbReference>
<dbReference type="PIRSF" id="PIRSF000478">
    <property type="entry name" value="TP_PyNP"/>
    <property type="match status" value="1"/>
</dbReference>
<evidence type="ECO:0000256" key="3">
    <source>
        <dbReference type="ARBA" id="ARBA00006915"/>
    </source>
</evidence>
<comment type="catalytic activity">
    <reaction evidence="1">
        <text>2'-deoxyuridine + phosphate = 2-deoxy-alpha-D-ribose 1-phosphate + uracil</text>
        <dbReference type="Rhea" id="RHEA:22824"/>
        <dbReference type="ChEBI" id="CHEBI:16450"/>
        <dbReference type="ChEBI" id="CHEBI:17568"/>
        <dbReference type="ChEBI" id="CHEBI:43474"/>
        <dbReference type="ChEBI" id="CHEBI:57259"/>
        <dbReference type="EC" id="2.4.2.2"/>
    </reaction>
</comment>
<proteinExistence type="inferred from homology"/>
<dbReference type="GO" id="GO:0005829">
    <property type="term" value="C:cytosol"/>
    <property type="evidence" value="ECO:0007669"/>
    <property type="project" value="TreeGrafter"/>
</dbReference>
<dbReference type="SMART" id="SM00941">
    <property type="entry name" value="PYNP_C"/>
    <property type="match status" value="1"/>
</dbReference>
<organism evidence="12 13">
    <name type="scientific">[Eubacterium] hominis</name>
    <dbReference type="NCBI Taxonomy" id="2764325"/>
    <lineage>
        <taxon>Bacteria</taxon>
        <taxon>Bacillati</taxon>
        <taxon>Bacillota</taxon>
        <taxon>Erysipelotrichia</taxon>
        <taxon>Erysipelotrichales</taxon>
        <taxon>Erysipelotrichaceae</taxon>
        <taxon>Amedibacillus</taxon>
    </lineage>
</organism>
<keyword evidence="7 12" id="KW-0328">Glycosyltransferase</keyword>
<comment type="catalytic activity">
    <reaction evidence="10">
        <text>thymidine + phosphate = 2-deoxy-alpha-D-ribose 1-phosphate + thymine</text>
        <dbReference type="Rhea" id="RHEA:16037"/>
        <dbReference type="ChEBI" id="CHEBI:17748"/>
        <dbReference type="ChEBI" id="CHEBI:17821"/>
        <dbReference type="ChEBI" id="CHEBI:43474"/>
        <dbReference type="ChEBI" id="CHEBI:57259"/>
        <dbReference type="EC" id="2.4.2.2"/>
    </reaction>
</comment>
<evidence type="ECO:0000256" key="9">
    <source>
        <dbReference type="ARBA" id="ARBA00048453"/>
    </source>
</evidence>
<dbReference type="Pfam" id="PF07831">
    <property type="entry name" value="PYNP_C"/>
    <property type="match status" value="1"/>
</dbReference>
<comment type="subunit">
    <text evidence="4">Homodimer.</text>
</comment>
<evidence type="ECO:0000256" key="4">
    <source>
        <dbReference type="ARBA" id="ARBA00011738"/>
    </source>
</evidence>
<dbReference type="NCBIfam" id="NF004490">
    <property type="entry name" value="PRK05820.1"/>
    <property type="match status" value="1"/>
</dbReference>
<dbReference type="GO" id="GO:0004645">
    <property type="term" value="F:1,4-alpha-oligoglucan phosphorylase activity"/>
    <property type="evidence" value="ECO:0007669"/>
    <property type="project" value="InterPro"/>
</dbReference>
<evidence type="ECO:0000256" key="2">
    <source>
        <dbReference type="ARBA" id="ARBA00003877"/>
    </source>
</evidence>
<evidence type="ECO:0000256" key="6">
    <source>
        <dbReference type="ARBA" id="ARBA00014680"/>
    </source>
</evidence>
<dbReference type="Proteomes" id="UP000515856">
    <property type="component" value="Chromosome"/>
</dbReference>
<name>A0A7G9GMM4_9FIRM</name>
<dbReference type="RefSeq" id="WP_117453689.1">
    <property type="nucleotide sequence ID" value="NZ_CP060636.1"/>
</dbReference>
<gene>
    <name evidence="12" type="ORF">H9Q80_17715</name>
</gene>
<dbReference type="Gene3D" id="3.40.1030.10">
    <property type="entry name" value="Nucleoside phosphorylase/phosphoribosyltransferase catalytic domain"/>
    <property type="match status" value="1"/>
</dbReference>